<dbReference type="InterPro" id="IPR008030">
    <property type="entry name" value="NmrA-like"/>
</dbReference>
<keyword evidence="6" id="KW-1185">Reference proteome</keyword>
<comment type="similarity">
    <text evidence="1">Belongs to the NmrA-type oxidoreductase family. Isoflavone reductase subfamily.</text>
</comment>
<dbReference type="AlphaFoldDB" id="A0A9W9EQ54"/>
<gene>
    <name evidence="5" type="ORF">N7532_010635</name>
</gene>
<dbReference type="EMBL" id="JAPQKI010000010">
    <property type="protein sequence ID" value="KAJ5085864.1"/>
    <property type="molecule type" value="Genomic_DNA"/>
</dbReference>
<proteinExistence type="inferred from homology"/>
<evidence type="ECO:0000259" key="4">
    <source>
        <dbReference type="Pfam" id="PF05368"/>
    </source>
</evidence>
<dbReference type="Proteomes" id="UP001149074">
    <property type="component" value="Unassembled WGS sequence"/>
</dbReference>
<name>A0A9W9EQ54_9EURO</name>
<dbReference type="PANTHER" id="PTHR47706">
    <property type="entry name" value="NMRA-LIKE FAMILY PROTEIN"/>
    <property type="match status" value="1"/>
</dbReference>
<organism evidence="5 6">
    <name type="scientific">Penicillium argentinense</name>
    <dbReference type="NCBI Taxonomy" id="1131581"/>
    <lineage>
        <taxon>Eukaryota</taxon>
        <taxon>Fungi</taxon>
        <taxon>Dikarya</taxon>
        <taxon>Ascomycota</taxon>
        <taxon>Pezizomycotina</taxon>
        <taxon>Eurotiomycetes</taxon>
        <taxon>Eurotiomycetidae</taxon>
        <taxon>Eurotiales</taxon>
        <taxon>Aspergillaceae</taxon>
        <taxon>Penicillium</taxon>
    </lineage>
</organism>
<dbReference type="GeneID" id="81362105"/>
<dbReference type="SUPFAM" id="SSF51735">
    <property type="entry name" value="NAD(P)-binding Rossmann-fold domains"/>
    <property type="match status" value="1"/>
</dbReference>
<dbReference type="InterPro" id="IPR036291">
    <property type="entry name" value="NAD(P)-bd_dom_sf"/>
</dbReference>
<keyword evidence="2" id="KW-0521">NADP</keyword>
<evidence type="ECO:0000256" key="2">
    <source>
        <dbReference type="ARBA" id="ARBA00022857"/>
    </source>
</evidence>
<dbReference type="Gene3D" id="3.40.50.720">
    <property type="entry name" value="NAD(P)-binding Rossmann-like Domain"/>
    <property type="match status" value="1"/>
</dbReference>
<protein>
    <recommendedName>
        <fullName evidence="4">NmrA-like domain-containing protein</fullName>
    </recommendedName>
</protein>
<dbReference type="Pfam" id="PF05368">
    <property type="entry name" value="NmrA"/>
    <property type="match status" value="1"/>
</dbReference>
<evidence type="ECO:0000256" key="3">
    <source>
        <dbReference type="ARBA" id="ARBA00023002"/>
    </source>
</evidence>
<dbReference type="PANTHER" id="PTHR47706:SF4">
    <property type="entry name" value="NMRA-LIKE DOMAIN-CONTAINING PROTEIN"/>
    <property type="match status" value="1"/>
</dbReference>
<dbReference type="InterPro" id="IPR051609">
    <property type="entry name" value="NmrA/Isoflavone_reductase-like"/>
</dbReference>
<sequence length="172" mass="19445">MVKIAIAGGSSNVVNEIIDGLSATKSHDFVILEIPVAIEPPGKRWVKADYGDPEQLASFLEGVHTVLSFVSTQDNPSTTPQKNLINAAVRANVKRFAPSEWASSTLDHLSWYTYKREIRRFLGELNKDSKVLEYNLFQPGMFMNYLTHPYPSAKHVHSMELLFDYLQMTTQQ</sequence>
<dbReference type="RefSeq" id="XP_056470542.1">
    <property type="nucleotide sequence ID" value="XM_056623126.1"/>
</dbReference>
<keyword evidence="3" id="KW-0560">Oxidoreductase</keyword>
<evidence type="ECO:0000256" key="1">
    <source>
        <dbReference type="ARBA" id="ARBA00005725"/>
    </source>
</evidence>
<dbReference type="OrthoDB" id="10000533at2759"/>
<dbReference type="GO" id="GO:0016491">
    <property type="term" value="F:oxidoreductase activity"/>
    <property type="evidence" value="ECO:0007669"/>
    <property type="project" value="UniProtKB-KW"/>
</dbReference>
<comment type="caution">
    <text evidence="5">The sequence shown here is derived from an EMBL/GenBank/DDBJ whole genome shotgun (WGS) entry which is preliminary data.</text>
</comment>
<accession>A0A9W9EQ54</accession>
<evidence type="ECO:0000313" key="6">
    <source>
        <dbReference type="Proteomes" id="UP001149074"/>
    </source>
</evidence>
<evidence type="ECO:0000313" key="5">
    <source>
        <dbReference type="EMBL" id="KAJ5085864.1"/>
    </source>
</evidence>
<reference evidence="5" key="2">
    <citation type="journal article" date="2023" name="IMA Fungus">
        <title>Comparative genomic study of the Penicillium genus elucidates a diverse pangenome and 15 lateral gene transfer events.</title>
        <authorList>
            <person name="Petersen C."/>
            <person name="Sorensen T."/>
            <person name="Nielsen M.R."/>
            <person name="Sondergaard T.E."/>
            <person name="Sorensen J.L."/>
            <person name="Fitzpatrick D.A."/>
            <person name="Frisvad J.C."/>
            <person name="Nielsen K.L."/>
        </authorList>
    </citation>
    <scope>NUCLEOTIDE SEQUENCE</scope>
    <source>
        <strain evidence="5">IBT 30761</strain>
    </source>
</reference>
<feature type="domain" description="NmrA-like" evidence="4">
    <location>
        <begin position="43"/>
        <end position="157"/>
    </location>
</feature>
<reference evidence="5" key="1">
    <citation type="submission" date="2022-11" db="EMBL/GenBank/DDBJ databases">
        <authorList>
            <person name="Petersen C."/>
        </authorList>
    </citation>
    <scope>NUCLEOTIDE SEQUENCE</scope>
    <source>
        <strain evidence="5">IBT 30761</strain>
    </source>
</reference>